<keyword evidence="7" id="KW-0862">Zinc</keyword>
<evidence type="ECO:0000313" key="13">
    <source>
        <dbReference type="EMBL" id="AHF99787.1"/>
    </source>
</evidence>
<comment type="similarity">
    <text evidence="2">Belongs to the peptidase S54 family.</text>
</comment>
<feature type="region of interest" description="Disordered" evidence="10">
    <location>
        <begin position="297"/>
        <end position="320"/>
    </location>
</feature>
<feature type="transmembrane region" description="Helical" evidence="11">
    <location>
        <begin position="155"/>
        <end position="173"/>
    </location>
</feature>
<protein>
    <submittedName>
        <fullName evidence="13">Rhomboid family protein</fullName>
    </submittedName>
</protein>
<keyword evidence="4" id="KW-0479">Metal-binding</keyword>
<evidence type="ECO:0000256" key="10">
    <source>
        <dbReference type="SAM" id="MobiDB-lite"/>
    </source>
</evidence>
<dbReference type="SMART" id="SM00154">
    <property type="entry name" value="ZnF_AN1"/>
    <property type="match status" value="1"/>
</dbReference>
<evidence type="ECO:0000313" key="14">
    <source>
        <dbReference type="Proteomes" id="UP000019024"/>
    </source>
</evidence>
<dbReference type="PANTHER" id="PTHR43731:SF14">
    <property type="entry name" value="PRESENILIN-ASSOCIATED RHOMBOID-LIKE PROTEIN, MITOCHONDRIAL"/>
    <property type="match status" value="1"/>
</dbReference>
<keyword evidence="5" id="KW-0863">Zinc-finger</keyword>
<evidence type="ECO:0000256" key="5">
    <source>
        <dbReference type="ARBA" id="ARBA00022771"/>
    </source>
</evidence>
<evidence type="ECO:0000259" key="12">
    <source>
        <dbReference type="PROSITE" id="PS51039"/>
    </source>
</evidence>
<dbReference type="HOGENOM" id="CLU_055068_1_0_2"/>
<evidence type="ECO:0000256" key="1">
    <source>
        <dbReference type="ARBA" id="ARBA00004141"/>
    </source>
</evidence>
<dbReference type="OrthoDB" id="26567at2157"/>
<comment type="subcellular location">
    <subcellularLocation>
        <location evidence="1">Membrane</location>
        <topology evidence="1">Multi-pass membrane protein</topology>
    </subcellularLocation>
</comment>
<feature type="transmembrane region" description="Helical" evidence="11">
    <location>
        <begin position="210"/>
        <end position="227"/>
    </location>
</feature>
<sequence>MAKCDVCGQQENMPYECRHCGGTHCGEHRLPENHGCSGLHDWNDPKGVFNSGFDDSVNSSAEASTTEKIASKLPFDTGSSGVLGYFRGNMTYTLLALMWLTMAAQFLAYSIGGRELHETLFTLSTANPTYVWTWVTSVFAHSPFFIIGAQGPEGSIFHIVFNSIVIFFFGPLVERYIGSRDFAILFVVSGVLAGIGQVGLASLLGEPSSVLGASGAALAIIGVVTILNPDLRVYLFFVLAMPIWVLAAGTVAISMLFIVLGSPGAGGIAHGAHLVGLLIGLAYGEYLKRTRNFRVPSQIQMGGGGGPGGPGGPGRGRGPF</sequence>
<dbReference type="SUPFAM" id="SSF144091">
    <property type="entry name" value="Rhomboid-like"/>
    <property type="match status" value="1"/>
</dbReference>
<dbReference type="InterPro" id="IPR000058">
    <property type="entry name" value="Znf_AN1"/>
</dbReference>
<evidence type="ECO:0000256" key="8">
    <source>
        <dbReference type="ARBA" id="ARBA00022989"/>
    </source>
</evidence>
<feature type="domain" description="AN1-type" evidence="12">
    <location>
        <begin position="1"/>
        <end position="44"/>
    </location>
</feature>
<dbReference type="PATRIC" id="fig|797299.3.peg.1871"/>
<dbReference type="PROSITE" id="PS51039">
    <property type="entry name" value="ZF_AN1"/>
    <property type="match status" value="1"/>
</dbReference>
<dbReference type="InterPro" id="IPR050925">
    <property type="entry name" value="Rhomboid_protease_S54"/>
</dbReference>
<keyword evidence="8 11" id="KW-1133">Transmembrane helix</keyword>
<evidence type="ECO:0000256" key="9">
    <source>
        <dbReference type="ARBA" id="ARBA00023136"/>
    </source>
</evidence>
<dbReference type="AlphaFoldDB" id="W0JS52"/>
<accession>W0JS52</accession>
<dbReference type="SUPFAM" id="SSF118310">
    <property type="entry name" value="AN1-like Zinc finger"/>
    <property type="match status" value="1"/>
</dbReference>
<dbReference type="GO" id="GO:0004252">
    <property type="term" value="F:serine-type endopeptidase activity"/>
    <property type="evidence" value="ECO:0007669"/>
    <property type="project" value="InterPro"/>
</dbReference>
<dbReference type="RefSeq" id="WP_084568974.1">
    <property type="nucleotide sequence ID" value="NZ_CP007055.1"/>
</dbReference>
<dbReference type="Pfam" id="PF01694">
    <property type="entry name" value="Rhomboid"/>
    <property type="match status" value="1"/>
</dbReference>
<dbReference type="GO" id="GO:0008270">
    <property type="term" value="F:zinc ion binding"/>
    <property type="evidence" value="ECO:0007669"/>
    <property type="project" value="UniProtKB-KW"/>
</dbReference>
<dbReference type="InterPro" id="IPR035896">
    <property type="entry name" value="AN1-like_Znf"/>
</dbReference>
<dbReference type="InterPro" id="IPR035952">
    <property type="entry name" value="Rhomboid-like_sf"/>
</dbReference>
<name>W0JS52_9EURY</name>
<dbReference type="EMBL" id="CP007055">
    <property type="protein sequence ID" value="AHF99787.1"/>
    <property type="molecule type" value="Genomic_DNA"/>
</dbReference>
<feature type="compositionally biased region" description="Gly residues" evidence="10">
    <location>
        <begin position="301"/>
        <end position="320"/>
    </location>
</feature>
<dbReference type="GO" id="GO:0016020">
    <property type="term" value="C:membrane"/>
    <property type="evidence" value="ECO:0007669"/>
    <property type="project" value="UniProtKB-SubCell"/>
</dbReference>
<keyword evidence="14" id="KW-1185">Reference proteome</keyword>
<gene>
    <name evidence="13" type="ORF">HALLA_14330</name>
</gene>
<evidence type="ECO:0000256" key="7">
    <source>
        <dbReference type="ARBA" id="ARBA00022833"/>
    </source>
</evidence>
<dbReference type="Gene3D" id="1.20.1540.10">
    <property type="entry name" value="Rhomboid-like"/>
    <property type="match status" value="1"/>
</dbReference>
<dbReference type="STRING" id="797299.HALLA_14330"/>
<dbReference type="InterPro" id="IPR022764">
    <property type="entry name" value="Peptidase_S54_rhomboid_dom"/>
</dbReference>
<dbReference type="eggNOG" id="arCOG01768">
    <property type="taxonomic scope" value="Archaea"/>
</dbReference>
<dbReference type="Proteomes" id="UP000019024">
    <property type="component" value="Chromosome"/>
</dbReference>
<keyword evidence="3 11" id="KW-0812">Transmembrane</keyword>
<dbReference type="Pfam" id="PF01428">
    <property type="entry name" value="zf-AN1"/>
    <property type="match status" value="1"/>
</dbReference>
<evidence type="ECO:0000256" key="2">
    <source>
        <dbReference type="ARBA" id="ARBA00009045"/>
    </source>
</evidence>
<dbReference type="KEGG" id="hlr:HALLA_14330"/>
<feature type="transmembrane region" description="Helical" evidence="11">
    <location>
        <begin position="265"/>
        <end position="284"/>
    </location>
</feature>
<feature type="transmembrane region" description="Helical" evidence="11">
    <location>
        <begin position="90"/>
        <end position="109"/>
    </location>
</feature>
<proteinExistence type="inferred from homology"/>
<keyword evidence="9 11" id="KW-0472">Membrane</keyword>
<evidence type="ECO:0000256" key="11">
    <source>
        <dbReference type="SAM" id="Phobius"/>
    </source>
</evidence>
<dbReference type="PANTHER" id="PTHR43731">
    <property type="entry name" value="RHOMBOID PROTEASE"/>
    <property type="match status" value="1"/>
</dbReference>
<dbReference type="Gene3D" id="4.10.1110.10">
    <property type="entry name" value="AN1-like Zinc finger"/>
    <property type="match status" value="1"/>
</dbReference>
<dbReference type="GeneID" id="25145604"/>
<evidence type="ECO:0000256" key="3">
    <source>
        <dbReference type="ARBA" id="ARBA00022692"/>
    </source>
</evidence>
<feature type="transmembrane region" description="Helical" evidence="11">
    <location>
        <begin position="182"/>
        <end position="204"/>
    </location>
</feature>
<feature type="transmembrane region" description="Helical" evidence="11">
    <location>
        <begin position="234"/>
        <end position="259"/>
    </location>
</feature>
<evidence type="ECO:0000256" key="6">
    <source>
        <dbReference type="ARBA" id="ARBA00022801"/>
    </source>
</evidence>
<keyword evidence="6" id="KW-0378">Hydrolase</keyword>
<organism evidence="13 14">
    <name type="scientific">Halostagnicola larsenii XH-48</name>
    <dbReference type="NCBI Taxonomy" id="797299"/>
    <lineage>
        <taxon>Archaea</taxon>
        <taxon>Methanobacteriati</taxon>
        <taxon>Methanobacteriota</taxon>
        <taxon>Stenosarchaea group</taxon>
        <taxon>Halobacteria</taxon>
        <taxon>Halobacteriales</taxon>
        <taxon>Natrialbaceae</taxon>
        <taxon>Halostagnicola</taxon>
    </lineage>
</organism>
<reference evidence="13 14" key="1">
    <citation type="submission" date="2014-01" db="EMBL/GenBank/DDBJ databases">
        <authorList>
            <consortium name="DOE Joint Genome Institute"/>
            <person name="Anderson I."/>
            <person name="Huntemann M."/>
            <person name="Han J."/>
            <person name="Chen A."/>
            <person name="Kyrpides N."/>
            <person name="Mavromatis K."/>
            <person name="Markowitz V."/>
            <person name="Palaniappan K."/>
            <person name="Ivanova N."/>
            <person name="Schaumberg A."/>
            <person name="Pati A."/>
            <person name="Liolios K."/>
            <person name="Nordberg H.P."/>
            <person name="Cantor M.N."/>
            <person name="Hua S.X."/>
            <person name="Woyke T."/>
        </authorList>
    </citation>
    <scope>NUCLEOTIDE SEQUENCE [LARGE SCALE GENOMIC DNA]</scope>
    <source>
        <strain evidence="13 14">XH-48</strain>
    </source>
</reference>
<evidence type="ECO:0000256" key="4">
    <source>
        <dbReference type="ARBA" id="ARBA00022723"/>
    </source>
</evidence>